<dbReference type="GO" id="GO:0008270">
    <property type="term" value="F:zinc ion binding"/>
    <property type="evidence" value="ECO:0007669"/>
    <property type="project" value="UniProtKB-KW"/>
</dbReference>
<keyword evidence="7" id="KW-1185">Reference proteome</keyword>
<reference evidence="6 7" key="1">
    <citation type="submission" date="2019-08" db="EMBL/GenBank/DDBJ databases">
        <title>Whole genome of Aphis craccivora.</title>
        <authorList>
            <person name="Voronova N.V."/>
            <person name="Shulinski R.S."/>
            <person name="Bandarenka Y.V."/>
            <person name="Zhorov D.G."/>
            <person name="Warner D."/>
        </authorList>
    </citation>
    <scope>NUCLEOTIDE SEQUENCE [LARGE SCALE GENOMIC DNA]</scope>
    <source>
        <strain evidence="6">180601</strain>
        <tissue evidence="6">Whole Body</tissue>
    </source>
</reference>
<gene>
    <name evidence="6" type="ORF">FWK35_00026840</name>
</gene>
<accession>A0A6G0VSW4</accession>
<evidence type="ECO:0000256" key="3">
    <source>
        <dbReference type="ARBA" id="ARBA00022801"/>
    </source>
</evidence>
<dbReference type="InterPro" id="IPR007527">
    <property type="entry name" value="Znf_SWIM"/>
</dbReference>
<comment type="caution">
    <text evidence="6">The sequence shown here is derived from an EMBL/GenBank/DDBJ whole genome shotgun (WGS) entry which is preliminary data.</text>
</comment>
<evidence type="ECO:0000313" key="6">
    <source>
        <dbReference type="EMBL" id="KAF0707987.1"/>
    </source>
</evidence>
<feature type="domain" description="SWIM-type" evidence="5">
    <location>
        <begin position="242"/>
        <end position="273"/>
    </location>
</feature>
<keyword evidence="4" id="KW-0479">Metal-binding</keyword>
<dbReference type="GO" id="GO:0006508">
    <property type="term" value="P:proteolysis"/>
    <property type="evidence" value="ECO:0007669"/>
    <property type="project" value="UniProtKB-KW"/>
</dbReference>
<feature type="non-terminal residue" evidence="6">
    <location>
        <position position="490"/>
    </location>
</feature>
<keyword evidence="4" id="KW-0862">Zinc</keyword>
<dbReference type="Gene3D" id="1.10.418.20">
    <property type="match status" value="1"/>
</dbReference>
<evidence type="ECO:0000313" key="7">
    <source>
        <dbReference type="Proteomes" id="UP000478052"/>
    </source>
</evidence>
<evidence type="ECO:0000256" key="4">
    <source>
        <dbReference type="PROSITE-ProRule" id="PRU00325"/>
    </source>
</evidence>
<organism evidence="6 7">
    <name type="scientific">Aphis craccivora</name>
    <name type="common">Cowpea aphid</name>
    <dbReference type="NCBI Taxonomy" id="307492"/>
    <lineage>
        <taxon>Eukaryota</taxon>
        <taxon>Metazoa</taxon>
        <taxon>Ecdysozoa</taxon>
        <taxon>Arthropoda</taxon>
        <taxon>Hexapoda</taxon>
        <taxon>Insecta</taxon>
        <taxon>Pterygota</taxon>
        <taxon>Neoptera</taxon>
        <taxon>Paraneoptera</taxon>
        <taxon>Hemiptera</taxon>
        <taxon>Sternorrhyncha</taxon>
        <taxon>Aphidomorpha</taxon>
        <taxon>Aphidoidea</taxon>
        <taxon>Aphididae</taxon>
        <taxon>Aphidini</taxon>
        <taxon>Aphis</taxon>
        <taxon>Aphis</taxon>
    </lineage>
</organism>
<keyword evidence="2" id="KW-0645">Protease</keyword>
<dbReference type="AlphaFoldDB" id="A0A6G0VSW4"/>
<name>A0A6G0VSW4_APHCR</name>
<dbReference type="OrthoDB" id="5791190at2759"/>
<evidence type="ECO:0000256" key="2">
    <source>
        <dbReference type="ARBA" id="ARBA00022670"/>
    </source>
</evidence>
<dbReference type="GO" id="GO:0008234">
    <property type="term" value="F:cysteine-type peptidase activity"/>
    <property type="evidence" value="ECO:0007669"/>
    <property type="project" value="InterPro"/>
</dbReference>
<sequence length="490" mass="57490">MHHTKKYQVHKTYFETVLLRCNAIGNKGLKIVTDREAAIKKAIKTVLPDVSLFYCWNHLQRDVGFWMKKKLNSEQSDEIIYKNNIWDLLDSESEAEFCKKLHQMSSVWSTEFLNYFNKHLKIDLLSSGKWILQHPDVNIYEDRSGKTIHLKASMLKLGEYKLRDKYCIEFYIPLKDSVYQKPLINLDLVSYCFKNKDINKPISDEERDYSTFSLAKLLVIQNRIKHLPELQCFAVKGESDDYLVKLFSKKNNTCTCRLRKKCHHIKPVRMSINYMDIEQDREKLHTLLRKSRGFITGRKNVLKNIATNSDSVKRRFIQKPQHIEITPTKICRTHSTPKRSKDNIIIDSIQLSSISSYVFDNGIPEYKPITISDNGHTFLKTHTDIQFTFRVCGRDVNKKHLEPLYHTEDSVNDNTELYLYGSVICVYLSILCHEENNNDKSVTFFTDFDEKRFTMYRPKVFQQFNGYDCGVYACLFGDTIIKTSPIPPEM</sequence>
<comment type="similarity">
    <text evidence="1">Belongs to the peptidase C48 family.</text>
</comment>
<evidence type="ECO:0000259" key="5">
    <source>
        <dbReference type="PROSITE" id="PS50966"/>
    </source>
</evidence>
<proteinExistence type="inferred from homology"/>
<dbReference type="Proteomes" id="UP000478052">
    <property type="component" value="Unassembled WGS sequence"/>
</dbReference>
<dbReference type="InterPro" id="IPR003653">
    <property type="entry name" value="Peptidase_C48_C"/>
</dbReference>
<dbReference type="SUPFAM" id="SSF54001">
    <property type="entry name" value="Cysteine proteinases"/>
    <property type="match status" value="1"/>
</dbReference>
<dbReference type="PROSITE" id="PS50966">
    <property type="entry name" value="ZF_SWIM"/>
    <property type="match status" value="1"/>
</dbReference>
<dbReference type="EMBL" id="VUJU01012322">
    <property type="protein sequence ID" value="KAF0707987.1"/>
    <property type="molecule type" value="Genomic_DNA"/>
</dbReference>
<dbReference type="InterPro" id="IPR038765">
    <property type="entry name" value="Papain-like_cys_pep_sf"/>
</dbReference>
<keyword evidence="3" id="KW-0378">Hydrolase</keyword>
<evidence type="ECO:0000256" key="1">
    <source>
        <dbReference type="ARBA" id="ARBA00005234"/>
    </source>
</evidence>
<protein>
    <recommendedName>
        <fullName evidence="5">SWIM-type domain-containing protein</fullName>
    </recommendedName>
</protein>
<dbReference type="Pfam" id="PF02902">
    <property type="entry name" value="Peptidase_C48"/>
    <property type="match status" value="1"/>
</dbReference>
<keyword evidence="4" id="KW-0863">Zinc-finger</keyword>